<dbReference type="RefSeq" id="WP_113806892.1">
    <property type="nucleotide sequence ID" value="NZ_QOCW01000017.1"/>
</dbReference>
<dbReference type="Pfam" id="PF01814">
    <property type="entry name" value="Hemerythrin"/>
    <property type="match status" value="1"/>
</dbReference>
<protein>
    <recommendedName>
        <fullName evidence="1">Hemerythrin-like domain-containing protein</fullName>
    </recommendedName>
</protein>
<dbReference type="InterPro" id="IPR012312">
    <property type="entry name" value="Hemerythrin-like"/>
</dbReference>
<evidence type="ECO:0000259" key="1">
    <source>
        <dbReference type="Pfam" id="PF01814"/>
    </source>
</evidence>
<evidence type="ECO:0000313" key="2">
    <source>
        <dbReference type="EMBL" id="RBW68665.1"/>
    </source>
</evidence>
<keyword evidence="3" id="KW-1185">Reference proteome</keyword>
<dbReference type="Gene3D" id="1.20.120.520">
    <property type="entry name" value="nmb1532 protein domain like"/>
    <property type="match status" value="1"/>
</dbReference>
<dbReference type="Proteomes" id="UP000253314">
    <property type="component" value="Unassembled WGS sequence"/>
</dbReference>
<gene>
    <name evidence="2" type="ORF">DS031_15005</name>
</gene>
<evidence type="ECO:0000313" key="3">
    <source>
        <dbReference type="Proteomes" id="UP000253314"/>
    </source>
</evidence>
<dbReference type="AlphaFoldDB" id="A0A366XU41"/>
<accession>A0A366XU41</accession>
<sequence length="176" mass="20955">MKKGESLCYDCLQNMSLSYALRPYLEYHQGVRVHLCELARCLAQIESGRADNFSSYITKLERFARVLKQAVHAEEAILFSFITEEIDFHEPVDFLQNEHRLMKQMVDDLIFEGTILSLSKKREVTFQKAFIGRSWQMVDWLRQHLYQEEHGLFSIVDYRLNDLQKHKLYERTKCLN</sequence>
<name>A0A366XU41_9BACI</name>
<organism evidence="2 3">
    <name type="scientific">Bacillus taeanensis</name>
    <dbReference type="NCBI Taxonomy" id="273032"/>
    <lineage>
        <taxon>Bacteria</taxon>
        <taxon>Bacillati</taxon>
        <taxon>Bacillota</taxon>
        <taxon>Bacilli</taxon>
        <taxon>Bacillales</taxon>
        <taxon>Bacillaceae</taxon>
        <taxon>Bacillus</taxon>
    </lineage>
</organism>
<reference evidence="2 3" key="1">
    <citation type="submission" date="2018-07" db="EMBL/GenBank/DDBJ databases">
        <title>Lottiidibacillus patelloidae gen. nov., sp. nov., isolated from the intestinal tract of a marine limpet and the reclassification of B. taeanensis BH030017T, B. algicola KMM 3737T and B. hwajinpoensis SW-72T as genus Lottiidibacillus.</title>
        <authorList>
            <person name="Liu R."/>
            <person name="Huang Z."/>
        </authorList>
    </citation>
    <scope>NUCLEOTIDE SEQUENCE [LARGE SCALE GENOMIC DNA]</scope>
    <source>
        <strain evidence="2 3">BH030017</strain>
    </source>
</reference>
<feature type="domain" description="Hemerythrin-like" evidence="1">
    <location>
        <begin position="26"/>
        <end position="154"/>
    </location>
</feature>
<comment type="caution">
    <text evidence="2">The sequence shown here is derived from an EMBL/GenBank/DDBJ whole genome shotgun (WGS) entry which is preliminary data.</text>
</comment>
<proteinExistence type="predicted"/>
<dbReference type="EMBL" id="QOCW01000017">
    <property type="protein sequence ID" value="RBW68665.1"/>
    <property type="molecule type" value="Genomic_DNA"/>
</dbReference>